<protein>
    <submittedName>
        <fullName evidence="3">Uncharacterized protein</fullName>
    </submittedName>
</protein>
<gene>
    <name evidence="3" type="ORF">S01H4_27935</name>
</gene>
<feature type="region of interest" description="Disordered" evidence="2">
    <location>
        <begin position="126"/>
        <end position="145"/>
    </location>
</feature>
<organism evidence="3">
    <name type="scientific">marine sediment metagenome</name>
    <dbReference type="NCBI Taxonomy" id="412755"/>
    <lineage>
        <taxon>unclassified sequences</taxon>
        <taxon>metagenomes</taxon>
        <taxon>ecological metagenomes</taxon>
    </lineage>
</organism>
<accession>X1AFX8</accession>
<name>X1AFX8_9ZZZZ</name>
<proteinExistence type="predicted"/>
<feature type="non-terminal residue" evidence="3">
    <location>
        <position position="1"/>
    </location>
</feature>
<dbReference type="AlphaFoldDB" id="X1AFX8"/>
<feature type="compositionally biased region" description="Basic and acidic residues" evidence="2">
    <location>
        <begin position="128"/>
        <end position="145"/>
    </location>
</feature>
<reference evidence="3" key="1">
    <citation type="journal article" date="2014" name="Front. Microbiol.">
        <title>High frequency of phylogenetically diverse reductive dehalogenase-homologous genes in deep subseafloor sedimentary metagenomes.</title>
        <authorList>
            <person name="Kawai M."/>
            <person name="Futagami T."/>
            <person name="Toyoda A."/>
            <person name="Takaki Y."/>
            <person name="Nishi S."/>
            <person name="Hori S."/>
            <person name="Arai W."/>
            <person name="Tsubouchi T."/>
            <person name="Morono Y."/>
            <person name="Uchiyama I."/>
            <person name="Ito T."/>
            <person name="Fujiyama A."/>
            <person name="Inagaki F."/>
            <person name="Takami H."/>
        </authorList>
    </citation>
    <scope>NUCLEOTIDE SEQUENCE</scope>
    <source>
        <strain evidence="3">Expedition CK06-06</strain>
    </source>
</reference>
<dbReference type="EMBL" id="BART01013764">
    <property type="protein sequence ID" value="GAG80839.1"/>
    <property type="molecule type" value="Genomic_DNA"/>
</dbReference>
<comment type="caution">
    <text evidence="3">The sequence shown here is derived from an EMBL/GenBank/DDBJ whole genome shotgun (WGS) entry which is preliminary data.</text>
</comment>
<evidence type="ECO:0000256" key="1">
    <source>
        <dbReference type="SAM" id="Coils"/>
    </source>
</evidence>
<keyword evidence="1" id="KW-0175">Coiled coil</keyword>
<sequence length="145" mass="16926">FTYKSEDKDEFTEHGDIWEALNAGFQVTLDDRGMILDIWDPATGDTLNFYGFKIGTRSDPYPSDNNITNLKAQYEKLLKEIAELRREARQTRGAAKSKIHSSIASKLREYGTILFQYGRLIRRRRRNNKNEERKRIKGPKPVETE</sequence>
<feature type="coiled-coil region" evidence="1">
    <location>
        <begin position="67"/>
        <end position="94"/>
    </location>
</feature>
<evidence type="ECO:0000256" key="2">
    <source>
        <dbReference type="SAM" id="MobiDB-lite"/>
    </source>
</evidence>
<evidence type="ECO:0000313" key="3">
    <source>
        <dbReference type="EMBL" id="GAG80839.1"/>
    </source>
</evidence>